<dbReference type="InterPro" id="IPR036397">
    <property type="entry name" value="RNaseH_sf"/>
</dbReference>
<reference evidence="1 2" key="1">
    <citation type="journal article" date="2022" name="bioRxiv">
        <title>Genomics of Preaxostyla Flagellates Illuminates Evolutionary Transitions and the Path Towards Mitochondrial Loss.</title>
        <authorList>
            <person name="Novak L.V.F."/>
            <person name="Treitli S.C."/>
            <person name="Pyrih J."/>
            <person name="Halakuc P."/>
            <person name="Pipaliya S.V."/>
            <person name="Vacek V."/>
            <person name="Brzon O."/>
            <person name="Soukal P."/>
            <person name="Eme L."/>
            <person name="Dacks J.B."/>
            <person name="Karnkowska A."/>
            <person name="Elias M."/>
            <person name="Hampl V."/>
        </authorList>
    </citation>
    <scope>NUCLEOTIDE SEQUENCE [LARGE SCALE GENOMIC DNA]</scope>
    <source>
        <strain evidence="1">NAU3</strain>
        <tissue evidence="1">Gut</tissue>
    </source>
</reference>
<evidence type="ECO:0000313" key="1">
    <source>
        <dbReference type="EMBL" id="KAK2951134.1"/>
    </source>
</evidence>
<keyword evidence="2" id="KW-1185">Reference proteome</keyword>
<sequence>MVIGKSLKQQKEIRDTYREKQSIRKTAIACKCGTKTVQKYVDTIVIRHQSSTLRKKVKSKLISPSLIARAKSIVNLETIHTWTELKARLRYKGCLRHFICGLKAAGVKLKNHRYAPAFKEVHVTKRRTWAKEMVKQQMKTDPFLFDDEKSFRSVGARKLNRSLHDAKTPAKEMPSPVRPFTCGVWAAIGVDFKTDIVFKTTRKGIKNVKWRKPGITFRQCPTAQVESRDQRIESGSDRMYKGGRQYKTKEELKEAIEQTWKELDQETINRFCRSFGSRVGELISKDGQLTNY</sequence>
<evidence type="ECO:0000313" key="2">
    <source>
        <dbReference type="Proteomes" id="UP001281761"/>
    </source>
</evidence>
<proteinExistence type="predicted"/>
<dbReference type="EMBL" id="JARBJD010000124">
    <property type="protein sequence ID" value="KAK2951134.1"/>
    <property type="molecule type" value="Genomic_DNA"/>
</dbReference>
<protein>
    <recommendedName>
        <fullName evidence="3">Transposase Tc1-like domain-containing protein</fullName>
    </recommendedName>
</protein>
<gene>
    <name evidence="1" type="ORF">BLNAU_13977</name>
</gene>
<name>A0ABQ9XI64_9EUKA</name>
<evidence type="ECO:0008006" key="3">
    <source>
        <dbReference type="Google" id="ProtNLM"/>
    </source>
</evidence>
<dbReference type="Proteomes" id="UP001281761">
    <property type="component" value="Unassembled WGS sequence"/>
</dbReference>
<dbReference type="Gene3D" id="3.30.420.10">
    <property type="entry name" value="Ribonuclease H-like superfamily/Ribonuclease H"/>
    <property type="match status" value="1"/>
</dbReference>
<comment type="caution">
    <text evidence="1">The sequence shown here is derived from an EMBL/GenBank/DDBJ whole genome shotgun (WGS) entry which is preliminary data.</text>
</comment>
<organism evidence="1 2">
    <name type="scientific">Blattamonas nauphoetae</name>
    <dbReference type="NCBI Taxonomy" id="2049346"/>
    <lineage>
        <taxon>Eukaryota</taxon>
        <taxon>Metamonada</taxon>
        <taxon>Preaxostyla</taxon>
        <taxon>Oxymonadida</taxon>
        <taxon>Blattamonas</taxon>
    </lineage>
</organism>
<accession>A0ABQ9XI64</accession>